<dbReference type="EMBL" id="RBNI01002050">
    <property type="protein sequence ID" value="RUP49692.1"/>
    <property type="molecule type" value="Genomic_DNA"/>
</dbReference>
<comment type="caution">
    <text evidence="1">The sequence shown here is derived from an EMBL/GenBank/DDBJ whole genome shotgun (WGS) entry which is preliminary data.</text>
</comment>
<accession>A0A433DFR9</accession>
<gene>
    <name evidence="1" type="ORF">BC936DRAFT_141784</name>
</gene>
<protein>
    <submittedName>
        <fullName evidence="1">Uncharacterized protein</fullName>
    </submittedName>
</protein>
<keyword evidence="2" id="KW-1185">Reference proteome</keyword>
<dbReference type="InterPro" id="IPR038966">
    <property type="entry name" value="TMA17"/>
</dbReference>
<dbReference type="GO" id="GO:0070682">
    <property type="term" value="P:proteasome regulatory particle assembly"/>
    <property type="evidence" value="ECO:0007669"/>
    <property type="project" value="InterPro"/>
</dbReference>
<dbReference type="AlphaFoldDB" id="A0A433DFR9"/>
<sequence length="211" mass="23101">MCADEGMNPPPLHLRLVGFWLSREDLLMSESGLPYTSAAPIPPIDFATESQSFRQLPPETLLAEIARLQNSITHLRRSNVELLQFDPNDPDFSRAVAENLEIIARQEARIETILSVIREVLGDVAEHAVRGTMLDSTATNRTFLNSQTAPAPTVHTQTEGVSAVVDLHRPEPTPPFTSEALLTETLQTLPAPVPGLISVTDTDEQGEGVYL</sequence>
<organism evidence="1 2">
    <name type="scientific">Jimgerdemannia flammicorona</name>
    <dbReference type="NCBI Taxonomy" id="994334"/>
    <lineage>
        <taxon>Eukaryota</taxon>
        <taxon>Fungi</taxon>
        <taxon>Fungi incertae sedis</taxon>
        <taxon>Mucoromycota</taxon>
        <taxon>Mucoromycotina</taxon>
        <taxon>Endogonomycetes</taxon>
        <taxon>Endogonales</taxon>
        <taxon>Endogonaceae</taxon>
        <taxon>Jimgerdemannia</taxon>
    </lineage>
</organism>
<evidence type="ECO:0000313" key="2">
    <source>
        <dbReference type="Proteomes" id="UP000268093"/>
    </source>
</evidence>
<dbReference type="PANTHER" id="PTHR40422:SF1">
    <property type="entry name" value="TRANSLATION MACHINERY-ASSOCIATED PROTEIN 17"/>
    <property type="match status" value="1"/>
</dbReference>
<reference evidence="1 2" key="1">
    <citation type="journal article" date="2018" name="New Phytol.">
        <title>Phylogenomics of Endogonaceae and evolution of mycorrhizas within Mucoromycota.</title>
        <authorList>
            <person name="Chang Y."/>
            <person name="Desiro A."/>
            <person name="Na H."/>
            <person name="Sandor L."/>
            <person name="Lipzen A."/>
            <person name="Clum A."/>
            <person name="Barry K."/>
            <person name="Grigoriev I.V."/>
            <person name="Martin F.M."/>
            <person name="Stajich J.E."/>
            <person name="Smith M.E."/>
            <person name="Bonito G."/>
            <person name="Spatafora J.W."/>
        </authorList>
    </citation>
    <scope>NUCLEOTIDE SEQUENCE [LARGE SCALE GENOMIC DNA]</scope>
    <source>
        <strain evidence="1 2">GMNB39</strain>
    </source>
</reference>
<dbReference type="PANTHER" id="PTHR40422">
    <property type="entry name" value="TRANSLATION MACHINERY-ASSOCIATED PROTEIN 17"/>
    <property type="match status" value="1"/>
</dbReference>
<dbReference type="GO" id="GO:0030674">
    <property type="term" value="F:protein-macromolecule adaptor activity"/>
    <property type="evidence" value="ECO:0007669"/>
    <property type="project" value="TreeGrafter"/>
</dbReference>
<proteinExistence type="predicted"/>
<name>A0A433DFR9_9FUNG</name>
<evidence type="ECO:0000313" key="1">
    <source>
        <dbReference type="EMBL" id="RUP49692.1"/>
    </source>
</evidence>
<dbReference type="Proteomes" id="UP000268093">
    <property type="component" value="Unassembled WGS sequence"/>
</dbReference>
<dbReference type="OrthoDB" id="548474at2759"/>